<evidence type="ECO:0000256" key="2">
    <source>
        <dbReference type="ARBA" id="ARBA00004305"/>
    </source>
</evidence>
<evidence type="ECO:0000256" key="17">
    <source>
        <dbReference type="PIRNR" id="PIRNR038895"/>
    </source>
</evidence>
<comment type="similarity">
    <text evidence="5 17">Belongs to the folylpolyglutamate synthase family.</text>
</comment>
<keyword evidence="14" id="KW-0496">Mitochondrion</keyword>
<comment type="catalytic activity">
    <reaction evidence="16 17">
        <text>(6S)-5,6,7,8-tetrahydrofolyl-(gamma-L-Glu)(n) + L-glutamate + ATP = (6S)-5,6,7,8-tetrahydrofolyl-(gamma-L-Glu)(n+1) + ADP + phosphate + H(+)</text>
        <dbReference type="Rhea" id="RHEA:10580"/>
        <dbReference type="Rhea" id="RHEA-COMP:14738"/>
        <dbReference type="Rhea" id="RHEA-COMP:14740"/>
        <dbReference type="ChEBI" id="CHEBI:15378"/>
        <dbReference type="ChEBI" id="CHEBI:29985"/>
        <dbReference type="ChEBI" id="CHEBI:30616"/>
        <dbReference type="ChEBI" id="CHEBI:43474"/>
        <dbReference type="ChEBI" id="CHEBI:141005"/>
        <dbReference type="ChEBI" id="CHEBI:456216"/>
        <dbReference type="EC" id="6.3.2.17"/>
    </reaction>
</comment>
<keyword evidence="11" id="KW-0999">Mitochondrion inner membrane</keyword>
<evidence type="ECO:0000256" key="11">
    <source>
        <dbReference type="ARBA" id="ARBA00022792"/>
    </source>
</evidence>
<dbReference type="GO" id="GO:0005743">
    <property type="term" value="C:mitochondrial inner membrane"/>
    <property type="evidence" value="ECO:0007669"/>
    <property type="project" value="UniProtKB-SubCell"/>
</dbReference>
<evidence type="ECO:0000256" key="3">
    <source>
        <dbReference type="ARBA" id="ARBA00004496"/>
    </source>
</evidence>
<dbReference type="GO" id="GO:0004326">
    <property type="term" value="F:tetrahydrofolylpolyglutamate synthase activity"/>
    <property type="evidence" value="ECO:0007669"/>
    <property type="project" value="UniProtKB-EC"/>
</dbReference>
<feature type="domain" description="Mur ligase central" evidence="20">
    <location>
        <begin position="78"/>
        <end position="291"/>
    </location>
</feature>
<feature type="binding site" evidence="19">
    <location>
        <position position="209"/>
    </location>
    <ligand>
        <name>Mg(2+)</name>
        <dbReference type="ChEBI" id="CHEBI:18420"/>
        <label>1</label>
    </ligand>
</feature>
<evidence type="ECO:0000256" key="9">
    <source>
        <dbReference type="ARBA" id="ARBA00022723"/>
    </source>
</evidence>
<keyword evidence="7 17" id="KW-0554">One-carbon metabolism</keyword>
<evidence type="ECO:0000256" key="6">
    <source>
        <dbReference type="ARBA" id="ARBA00022490"/>
    </source>
</evidence>
<evidence type="ECO:0000256" key="12">
    <source>
        <dbReference type="ARBA" id="ARBA00022840"/>
    </source>
</evidence>
<evidence type="ECO:0000256" key="13">
    <source>
        <dbReference type="ARBA" id="ARBA00022842"/>
    </source>
</evidence>
<keyword evidence="9 19" id="KW-0479">Metal-binding</keyword>
<evidence type="ECO:0000256" key="16">
    <source>
        <dbReference type="ARBA" id="ARBA00047493"/>
    </source>
</evidence>
<dbReference type="EC" id="6.3.2.17" evidence="17"/>
<dbReference type="InterPro" id="IPR018109">
    <property type="entry name" value="Folylpolyglutamate_synth_CS"/>
</dbReference>
<keyword evidence="6" id="KW-0963">Cytoplasm</keyword>
<dbReference type="InterPro" id="IPR001645">
    <property type="entry name" value="Folylpolyglutamate_synth"/>
</dbReference>
<accession>A0AAD4C763</accession>
<dbReference type="GO" id="GO:0006730">
    <property type="term" value="P:one-carbon metabolic process"/>
    <property type="evidence" value="ECO:0007669"/>
    <property type="project" value="UniProtKB-KW"/>
</dbReference>
<dbReference type="Gene3D" id="3.40.1190.10">
    <property type="entry name" value="Mur-like, catalytic domain"/>
    <property type="match status" value="1"/>
</dbReference>
<dbReference type="PIRSF" id="PIRSF038895">
    <property type="entry name" value="FPGS"/>
    <property type="match status" value="1"/>
</dbReference>
<dbReference type="Pfam" id="PF08245">
    <property type="entry name" value="Mur_ligase_M"/>
    <property type="match status" value="1"/>
</dbReference>
<evidence type="ECO:0000256" key="5">
    <source>
        <dbReference type="ARBA" id="ARBA00008276"/>
    </source>
</evidence>
<dbReference type="PROSITE" id="PS01012">
    <property type="entry name" value="FOLYLPOLYGLU_SYNT_2"/>
    <property type="match status" value="1"/>
</dbReference>
<evidence type="ECO:0000259" key="20">
    <source>
        <dbReference type="Pfam" id="PF08245"/>
    </source>
</evidence>
<evidence type="ECO:0000256" key="4">
    <source>
        <dbReference type="ARBA" id="ARBA00005150"/>
    </source>
</evidence>
<evidence type="ECO:0000256" key="14">
    <source>
        <dbReference type="ARBA" id="ARBA00023128"/>
    </source>
</evidence>
<feature type="binding site" evidence="19">
    <location>
        <position position="109"/>
    </location>
    <ligand>
        <name>Mg(2+)</name>
        <dbReference type="ChEBI" id="CHEBI:18420"/>
        <label>1</label>
    </ligand>
</feature>
<dbReference type="GO" id="GO:0005524">
    <property type="term" value="F:ATP binding"/>
    <property type="evidence" value="ECO:0007669"/>
    <property type="project" value="UniProtKB-KW"/>
</dbReference>
<proteinExistence type="inferred from homology"/>
<keyword evidence="12 18" id="KW-0067">ATP-binding</keyword>
<protein>
    <recommendedName>
        <fullName evidence="17">Folylpolyglutamate synthase</fullName>
        <ecNumber evidence="17">6.3.2.17</ecNumber>
    </recommendedName>
    <alternativeName>
        <fullName evidence="17">Folylpoly-gamma-glutamate synthetase</fullName>
    </alternativeName>
    <alternativeName>
        <fullName evidence="17">Tetrahydrofolylpolyglutamate synthase</fullName>
    </alternativeName>
</protein>
<evidence type="ECO:0000256" key="15">
    <source>
        <dbReference type="ARBA" id="ARBA00023136"/>
    </source>
</evidence>
<organism evidence="21 22">
    <name type="scientific">Boletus edulis BED1</name>
    <dbReference type="NCBI Taxonomy" id="1328754"/>
    <lineage>
        <taxon>Eukaryota</taxon>
        <taxon>Fungi</taxon>
        <taxon>Dikarya</taxon>
        <taxon>Basidiomycota</taxon>
        <taxon>Agaricomycotina</taxon>
        <taxon>Agaricomycetes</taxon>
        <taxon>Agaricomycetidae</taxon>
        <taxon>Boletales</taxon>
        <taxon>Boletineae</taxon>
        <taxon>Boletaceae</taxon>
        <taxon>Boletoideae</taxon>
        <taxon>Boletus</taxon>
    </lineage>
</organism>
<evidence type="ECO:0000256" key="19">
    <source>
        <dbReference type="PIRSR" id="PIRSR038895-2"/>
    </source>
</evidence>
<sequence length="523" mass="57450">MLRLSALRPLSLFSRSISGMSYQDAISSLNTLQSNAATLAAVASRVLQNEEALAEMNEFVTRIGLTPDDINALNVIHVTGTKGKGSTSAFTDLILRHARPDIKVGLYTSPHLVAVRERIRINGRPLSEEEFAKYFFQVWKKLQDNPPIIPGTRLMPNYFRYLTLVAFYAFKDLKVDATILEVGIGGGGDSTNVVSKPVVTGITALGMDHVAVLGGTIEAIARQKAGIYKKDVPAFTVEQHDPSTDLEAILRETAMNVKASEFRVVKEFSALKDIKLGLAGRHQWSNASLAVELARAFLTKKHPSLYPDPIPGDFVAGLENTKWPGRCQTILDPHNSETTWFLDGAHTEESLKCCIQWFASPNVGLFDQPTGDAHRPLRVLIFNCTSGRSAEVFLRTIFNELETQLSIFKSPEETIRFFDQVIFCSNVTYSDGHFKGDLTSVALASAKHTGPTTQDQLKVAWSRMVKEFPSNAIHSFPSIEHAVRKVREHSATRRTHVLVAGSLHLVGGVIEVAGLSSVALGDL</sequence>
<dbReference type="EMBL" id="WHUW01000002">
    <property type="protein sequence ID" value="KAF8450542.1"/>
    <property type="molecule type" value="Genomic_DNA"/>
</dbReference>
<evidence type="ECO:0000256" key="1">
    <source>
        <dbReference type="ARBA" id="ARBA00004273"/>
    </source>
</evidence>
<comment type="pathway">
    <text evidence="4 17">Cofactor biosynthesis; tetrahydrofolylpolyglutamate biosynthesis.</text>
</comment>
<dbReference type="PANTHER" id="PTHR11136">
    <property type="entry name" value="FOLYLPOLYGLUTAMATE SYNTHASE-RELATED"/>
    <property type="match status" value="1"/>
</dbReference>
<comment type="subcellular location">
    <subcellularLocation>
        <location evidence="3">Cytoplasm</location>
    </subcellularLocation>
    <subcellularLocation>
        <location evidence="1">Mitochondrion inner membrane</location>
    </subcellularLocation>
    <subcellularLocation>
        <location evidence="2">Mitochondrion matrix</location>
    </subcellularLocation>
</comment>
<dbReference type="GO" id="GO:0005829">
    <property type="term" value="C:cytosol"/>
    <property type="evidence" value="ECO:0007669"/>
    <property type="project" value="TreeGrafter"/>
</dbReference>
<evidence type="ECO:0000256" key="18">
    <source>
        <dbReference type="PIRSR" id="PIRSR038895-1"/>
    </source>
</evidence>
<dbReference type="NCBIfam" id="TIGR01499">
    <property type="entry name" value="folC"/>
    <property type="match status" value="1"/>
</dbReference>
<comment type="cofactor">
    <cofactor evidence="17">
        <name>a monovalent cation</name>
        <dbReference type="ChEBI" id="CHEBI:60242"/>
    </cofactor>
    <text evidence="17">A monovalent cation.</text>
</comment>
<feature type="binding site" evidence="18">
    <location>
        <position position="326"/>
    </location>
    <ligand>
        <name>ATP</name>
        <dbReference type="ChEBI" id="CHEBI:30616"/>
    </ligand>
</feature>
<dbReference type="InterPro" id="IPR023600">
    <property type="entry name" value="Folylpolyglutamate_synth_euk"/>
</dbReference>
<dbReference type="SUPFAM" id="SSF53244">
    <property type="entry name" value="MurD-like peptide ligases, peptide-binding domain"/>
    <property type="match status" value="1"/>
</dbReference>
<evidence type="ECO:0000256" key="10">
    <source>
        <dbReference type="ARBA" id="ARBA00022741"/>
    </source>
</evidence>
<evidence type="ECO:0000256" key="7">
    <source>
        <dbReference type="ARBA" id="ARBA00022563"/>
    </source>
</evidence>
<reference evidence="21" key="1">
    <citation type="submission" date="2019-10" db="EMBL/GenBank/DDBJ databases">
        <authorList>
            <consortium name="DOE Joint Genome Institute"/>
            <person name="Kuo A."/>
            <person name="Miyauchi S."/>
            <person name="Kiss E."/>
            <person name="Drula E."/>
            <person name="Kohler A."/>
            <person name="Sanchez-Garcia M."/>
            <person name="Andreopoulos B."/>
            <person name="Barry K.W."/>
            <person name="Bonito G."/>
            <person name="Buee M."/>
            <person name="Carver A."/>
            <person name="Chen C."/>
            <person name="Cichocki N."/>
            <person name="Clum A."/>
            <person name="Culley D."/>
            <person name="Crous P.W."/>
            <person name="Fauchery L."/>
            <person name="Girlanda M."/>
            <person name="Hayes R."/>
            <person name="Keri Z."/>
            <person name="LaButti K."/>
            <person name="Lipzen A."/>
            <person name="Lombard V."/>
            <person name="Magnuson J."/>
            <person name="Maillard F."/>
            <person name="Morin E."/>
            <person name="Murat C."/>
            <person name="Nolan M."/>
            <person name="Ohm R."/>
            <person name="Pangilinan J."/>
            <person name="Pereira M."/>
            <person name="Perotto S."/>
            <person name="Peter M."/>
            <person name="Riley R."/>
            <person name="Sitrit Y."/>
            <person name="Stielow B."/>
            <person name="Szollosi G."/>
            <person name="Zifcakova L."/>
            <person name="Stursova M."/>
            <person name="Spatafora J.W."/>
            <person name="Tedersoo L."/>
            <person name="Vaario L.-M."/>
            <person name="Yamada A."/>
            <person name="Yan M."/>
            <person name="Wang P."/>
            <person name="Xu J."/>
            <person name="Bruns T."/>
            <person name="Baldrian P."/>
            <person name="Vilgalys R."/>
            <person name="Henrissat B."/>
            <person name="Grigoriev I.V."/>
            <person name="Hibbett D."/>
            <person name="Nagy L.G."/>
            <person name="Martin F.M."/>
        </authorList>
    </citation>
    <scope>NUCLEOTIDE SEQUENCE</scope>
    <source>
        <strain evidence="21">BED1</strain>
    </source>
</reference>
<dbReference type="AlphaFoldDB" id="A0AAD4C763"/>
<dbReference type="PANTHER" id="PTHR11136:SF5">
    <property type="entry name" value="FOLYLPOLYGLUTAMATE SYNTHASE, MITOCHONDRIAL"/>
    <property type="match status" value="1"/>
</dbReference>
<name>A0AAD4C763_BOLED</name>
<feature type="binding site" evidence="18">
    <location>
        <position position="343"/>
    </location>
    <ligand>
        <name>ATP</name>
        <dbReference type="ChEBI" id="CHEBI:30616"/>
    </ligand>
</feature>
<dbReference type="SUPFAM" id="SSF53623">
    <property type="entry name" value="MurD-like peptide ligases, catalytic domain"/>
    <property type="match status" value="1"/>
</dbReference>
<dbReference type="Gene3D" id="3.90.190.20">
    <property type="entry name" value="Mur ligase, C-terminal domain"/>
    <property type="match status" value="1"/>
</dbReference>
<evidence type="ECO:0000313" key="22">
    <source>
        <dbReference type="Proteomes" id="UP001194468"/>
    </source>
</evidence>
<keyword evidence="13 19" id="KW-0460">Magnesium</keyword>
<dbReference type="InterPro" id="IPR013221">
    <property type="entry name" value="Mur_ligase_cen"/>
</dbReference>
<keyword evidence="8 17" id="KW-0436">Ligase</keyword>
<dbReference type="GO" id="GO:0046872">
    <property type="term" value="F:metal ion binding"/>
    <property type="evidence" value="ECO:0007669"/>
    <property type="project" value="UniProtKB-KW"/>
</dbReference>
<dbReference type="Proteomes" id="UP001194468">
    <property type="component" value="Unassembled WGS sequence"/>
</dbReference>
<comment type="caution">
    <text evidence="21">The sequence shown here is derived from an EMBL/GenBank/DDBJ whole genome shotgun (WGS) entry which is preliminary data.</text>
</comment>
<keyword evidence="15" id="KW-0472">Membrane</keyword>
<dbReference type="InterPro" id="IPR036615">
    <property type="entry name" value="Mur_ligase_C_dom_sf"/>
</dbReference>
<dbReference type="GO" id="GO:0005759">
    <property type="term" value="C:mitochondrial matrix"/>
    <property type="evidence" value="ECO:0007669"/>
    <property type="project" value="UniProtKB-SubCell"/>
</dbReference>
<evidence type="ECO:0000256" key="8">
    <source>
        <dbReference type="ARBA" id="ARBA00022598"/>
    </source>
</evidence>
<evidence type="ECO:0000313" key="21">
    <source>
        <dbReference type="EMBL" id="KAF8450542.1"/>
    </source>
</evidence>
<reference evidence="21" key="2">
    <citation type="journal article" date="2020" name="Nat. Commun.">
        <title>Large-scale genome sequencing of mycorrhizal fungi provides insights into the early evolution of symbiotic traits.</title>
        <authorList>
            <person name="Miyauchi S."/>
            <person name="Kiss E."/>
            <person name="Kuo A."/>
            <person name="Drula E."/>
            <person name="Kohler A."/>
            <person name="Sanchez-Garcia M."/>
            <person name="Morin E."/>
            <person name="Andreopoulos B."/>
            <person name="Barry K.W."/>
            <person name="Bonito G."/>
            <person name="Buee M."/>
            <person name="Carver A."/>
            <person name="Chen C."/>
            <person name="Cichocki N."/>
            <person name="Clum A."/>
            <person name="Culley D."/>
            <person name="Crous P.W."/>
            <person name="Fauchery L."/>
            <person name="Girlanda M."/>
            <person name="Hayes R.D."/>
            <person name="Keri Z."/>
            <person name="LaButti K."/>
            <person name="Lipzen A."/>
            <person name="Lombard V."/>
            <person name="Magnuson J."/>
            <person name="Maillard F."/>
            <person name="Murat C."/>
            <person name="Nolan M."/>
            <person name="Ohm R.A."/>
            <person name="Pangilinan J."/>
            <person name="Pereira M.F."/>
            <person name="Perotto S."/>
            <person name="Peter M."/>
            <person name="Pfister S."/>
            <person name="Riley R."/>
            <person name="Sitrit Y."/>
            <person name="Stielow J.B."/>
            <person name="Szollosi G."/>
            <person name="Zifcakova L."/>
            <person name="Stursova M."/>
            <person name="Spatafora J.W."/>
            <person name="Tedersoo L."/>
            <person name="Vaario L.M."/>
            <person name="Yamada A."/>
            <person name="Yan M."/>
            <person name="Wang P."/>
            <person name="Xu J."/>
            <person name="Bruns T."/>
            <person name="Baldrian P."/>
            <person name="Vilgalys R."/>
            <person name="Dunand C."/>
            <person name="Henrissat B."/>
            <person name="Grigoriev I.V."/>
            <person name="Hibbett D."/>
            <person name="Nagy L.G."/>
            <person name="Martin F.M."/>
        </authorList>
    </citation>
    <scope>NUCLEOTIDE SEQUENCE</scope>
    <source>
        <strain evidence="21">BED1</strain>
    </source>
</reference>
<comment type="function">
    <text evidence="17">Catalyzes conversion of folates to polyglutamate derivatives allowing concentration of folate compounds in the cell and the intracellular retention of these cofactors, which are important substrates for most of the folate-dependent enzymes that are involved in one-carbon transfer reactions involved in purine, pyrimidine and amino acid synthesis.</text>
</comment>
<feature type="binding site" evidence="19">
    <location>
        <position position="181"/>
    </location>
    <ligand>
        <name>Mg(2+)</name>
        <dbReference type="ChEBI" id="CHEBI:18420"/>
        <label>1</label>
    </ligand>
</feature>
<keyword evidence="10 18" id="KW-0547">Nucleotide-binding</keyword>
<keyword evidence="22" id="KW-1185">Reference proteome</keyword>
<gene>
    <name evidence="21" type="ORF">L210DRAFT_3520749</name>
</gene>
<dbReference type="InterPro" id="IPR036565">
    <property type="entry name" value="Mur-like_cat_sf"/>
</dbReference>